<dbReference type="InterPro" id="IPR025605">
    <property type="entry name" value="OST-HTH/LOTUS_dom"/>
</dbReference>
<evidence type="ECO:0000259" key="2">
    <source>
        <dbReference type="PROSITE" id="PS51644"/>
    </source>
</evidence>
<dbReference type="GO" id="GO:0016301">
    <property type="term" value="F:kinase activity"/>
    <property type="evidence" value="ECO:0007669"/>
    <property type="project" value="UniProtKB-KW"/>
</dbReference>
<accession>A0A023FSB8</accession>
<feature type="compositionally biased region" description="Pro residues" evidence="1">
    <location>
        <begin position="171"/>
        <end position="188"/>
    </location>
</feature>
<reference evidence="3" key="1">
    <citation type="submission" date="2014-03" db="EMBL/GenBank/DDBJ databases">
        <title>The sialotranscriptome of Amblyomma triste, Amblyomma parvum and Amblyomma cajennense ticks, uncovered by 454-based RNA-seq.</title>
        <authorList>
            <person name="Garcia G.R."/>
            <person name="Gardinassi L.G."/>
            <person name="Ribeiro J.M."/>
            <person name="Anatriello E."/>
            <person name="Ferreira B.R."/>
            <person name="Moreira H.N."/>
            <person name="Mafra C."/>
            <person name="Olegario M.M."/>
            <person name="Szabo P.J."/>
            <person name="Miranda-Santos I.K."/>
            <person name="Maruyama S.R."/>
        </authorList>
    </citation>
    <scope>NUCLEOTIDE SEQUENCE</scope>
    <source>
        <strain evidence="3">Uberlandia</strain>
        <tissue evidence="3">Salivary glands</tissue>
    </source>
</reference>
<dbReference type="Pfam" id="PF12872">
    <property type="entry name" value="OST-HTH"/>
    <property type="match status" value="1"/>
</dbReference>
<dbReference type="InterPro" id="IPR041966">
    <property type="entry name" value="LOTUS-like"/>
</dbReference>
<dbReference type="CDD" id="cd09972">
    <property type="entry name" value="LOTUS_TDRD_OSKAR"/>
    <property type="match status" value="1"/>
</dbReference>
<keyword evidence="3" id="KW-0808">Transferase</keyword>
<feature type="domain" description="HTH OST-type" evidence="2">
    <location>
        <begin position="4"/>
        <end position="77"/>
    </location>
</feature>
<feature type="compositionally biased region" description="Low complexity" evidence="1">
    <location>
        <begin position="161"/>
        <end position="170"/>
    </location>
</feature>
<feature type="region of interest" description="Disordered" evidence="1">
    <location>
        <begin position="86"/>
        <end position="199"/>
    </location>
</feature>
<proteinExistence type="evidence at transcript level"/>
<dbReference type="PROSITE" id="PS51644">
    <property type="entry name" value="HTH_OST"/>
    <property type="match status" value="1"/>
</dbReference>
<evidence type="ECO:0000256" key="1">
    <source>
        <dbReference type="SAM" id="MobiDB-lite"/>
    </source>
</evidence>
<dbReference type="AlphaFoldDB" id="A0A023FSB8"/>
<name>A0A023FSB8_AMBCJ</name>
<keyword evidence="3" id="KW-0418">Kinase</keyword>
<feature type="compositionally biased region" description="Polar residues" evidence="1">
    <location>
        <begin position="133"/>
        <end position="145"/>
    </location>
</feature>
<dbReference type="EMBL" id="GBBK01000844">
    <property type="protein sequence ID" value="JAC23638.1"/>
    <property type="molecule type" value="mRNA"/>
</dbReference>
<protein>
    <submittedName>
        <fullName evidence="3">Putative a kinase anchor protein</fullName>
    </submittedName>
</protein>
<dbReference type="Gene3D" id="3.30.420.610">
    <property type="entry name" value="LOTUS domain-like"/>
    <property type="match status" value="1"/>
</dbReference>
<sequence length="541" mass="59053">MAEDLETEKGIIVALLIAEKGTMTVHQLEREYKSSEGRGLPYAKFGCASVREFLNKISDSVSLRRDFSGEEIVSAKVNRDVQHISRMVQQQRPSVAKHKMKQTKVYTSSQRGRSSRGRPTGRGRSSYHVGTWQPLTTQVAPQLSSAPRHPPASSVLPQECGSASSTSALLPSPPLLPSPSLLPGPTLLPSPASTPSNGEGPCYERSRFYNYLFTEASAEAALLGSLTQGIKREVSQEARMSVPHAHQTLQPVPTTSPQEQPNTNSVCQPASAMKREYCAPHNSLVDRWKEESSMSLPTNHTTSFPVAFAALHCQAGVRPSLLSHSIMFKPAEKGAVFGSDSSAKKTVYSVLNPSAATYEPQPCNLDQRGTTDDRLDVKEDVACKEFADKQTQAIVTIELKNKETSTGDLAVRTPDAFSNCVKAVLEEHAHGLEIEVLLKMCRDRMGSSAYFMRDRLPLEMVGDILASVSSVGVVCNSEGKCTIKLLDSTEKPRTPATLPDDLSDGLMSVLFDYPQGLDVSELLSLYERRFGRHDYISTHGG</sequence>
<evidence type="ECO:0000313" key="3">
    <source>
        <dbReference type="EMBL" id="JAC23638.1"/>
    </source>
</evidence>
<organism evidence="3">
    <name type="scientific">Amblyomma cajennense</name>
    <name type="common">Cayenne tick</name>
    <name type="synonym">Acarus cajennensis</name>
    <dbReference type="NCBI Taxonomy" id="34607"/>
    <lineage>
        <taxon>Eukaryota</taxon>
        <taxon>Metazoa</taxon>
        <taxon>Ecdysozoa</taxon>
        <taxon>Arthropoda</taxon>
        <taxon>Chelicerata</taxon>
        <taxon>Arachnida</taxon>
        <taxon>Acari</taxon>
        <taxon>Parasitiformes</taxon>
        <taxon>Ixodida</taxon>
        <taxon>Ixodoidea</taxon>
        <taxon>Ixodidae</taxon>
        <taxon>Amblyomminae</taxon>
        <taxon>Amblyomma</taxon>
    </lineage>
</organism>